<dbReference type="PANTHER" id="PTHR48081">
    <property type="entry name" value="AB HYDROLASE SUPERFAMILY PROTEIN C4A8.06C"/>
    <property type="match status" value="1"/>
</dbReference>
<dbReference type="GO" id="GO:0004806">
    <property type="term" value="F:triacylglycerol lipase activity"/>
    <property type="evidence" value="ECO:0007669"/>
    <property type="project" value="TreeGrafter"/>
</dbReference>
<dbReference type="InterPro" id="IPR050300">
    <property type="entry name" value="GDXG_lipolytic_enzyme"/>
</dbReference>
<accession>A0A4Q0T280</accession>
<evidence type="ECO:0000313" key="5">
    <source>
        <dbReference type="EMBL" id="RXH57703.1"/>
    </source>
</evidence>
<dbReference type="PANTHER" id="PTHR48081:SF30">
    <property type="entry name" value="ACETYL-HYDROLASE LIPR-RELATED"/>
    <property type="match status" value="1"/>
</dbReference>
<proteinExistence type="inferred from homology"/>
<evidence type="ECO:0000259" key="4">
    <source>
        <dbReference type="Pfam" id="PF07859"/>
    </source>
</evidence>
<sequence length="348" mass="37823">MIRRAAFALFSITLVAAAQENPATRITENHAVTEADGTVRMQRVIPLPQSLSPEATAWLSRPLATDANVPQTIEQRRTALDASQARHRDELLKLFPGTIKDTTLAGVPVHDVTPTTLKHKDRVLICLHGGGFNADSGSYSESIPVAGLTGVRVVSLLYRLAPEHPFPAGVDDVIAVYRELLKTYRPNRIGIFGSSAGAGLTLQAAVKMKQLKLPMPAALGPFSAPASMADGGDSRSLYNTDGLRGYVPIMDGTLDTDYVGKTDPRDPVLSPMYADLHDMPPTLFLTSERDLLLSATSSLSRAFIRAGNQSQLIVFEGLPHCFWNNSTLPESHEAWGYMANFFDRELGR</sequence>
<evidence type="ECO:0000256" key="1">
    <source>
        <dbReference type="ARBA" id="ARBA00010515"/>
    </source>
</evidence>
<evidence type="ECO:0000256" key="2">
    <source>
        <dbReference type="ARBA" id="ARBA00022801"/>
    </source>
</evidence>
<organism evidence="5 6">
    <name type="scientific">Granulicella sibirica</name>
    <dbReference type="NCBI Taxonomy" id="2479048"/>
    <lineage>
        <taxon>Bacteria</taxon>
        <taxon>Pseudomonadati</taxon>
        <taxon>Acidobacteriota</taxon>
        <taxon>Terriglobia</taxon>
        <taxon>Terriglobales</taxon>
        <taxon>Acidobacteriaceae</taxon>
        <taxon>Granulicella</taxon>
    </lineage>
</organism>
<feature type="chain" id="PRO_5020835682" evidence="3">
    <location>
        <begin position="19"/>
        <end position="348"/>
    </location>
</feature>
<dbReference type="RefSeq" id="WP_128911833.1">
    <property type="nucleotide sequence ID" value="NZ_RDSM01000001.1"/>
</dbReference>
<comment type="caution">
    <text evidence="5">The sequence shown here is derived from an EMBL/GenBank/DDBJ whole genome shotgun (WGS) entry which is preliminary data.</text>
</comment>
<reference evidence="6" key="2">
    <citation type="submission" date="2019-02" db="EMBL/GenBank/DDBJ databases">
        <title>Granulicella sibirica sp. nov., a psychrotolerant acidobacterium isolated from an organic soil layer in forested tundra, West Siberia.</title>
        <authorList>
            <person name="Oshkin I.Y."/>
            <person name="Kulichevskaya I.S."/>
            <person name="Rijpstra W.I.C."/>
            <person name="Sinninghe Damste J.S."/>
            <person name="Rakitin A.L."/>
            <person name="Ravin N.V."/>
            <person name="Dedysh S.N."/>
        </authorList>
    </citation>
    <scope>NUCLEOTIDE SEQUENCE [LARGE SCALE GENOMIC DNA]</scope>
    <source>
        <strain evidence="6">AF10</strain>
    </source>
</reference>
<dbReference type="Gene3D" id="3.40.50.1820">
    <property type="entry name" value="alpha/beta hydrolase"/>
    <property type="match status" value="1"/>
</dbReference>
<feature type="signal peptide" evidence="3">
    <location>
        <begin position="1"/>
        <end position="18"/>
    </location>
</feature>
<feature type="domain" description="Alpha/beta hydrolase fold-3" evidence="4">
    <location>
        <begin position="124"/>
        <end position="323"/>
    </location>
</feature>
<gene>
    <name evidence="5" type="ORF">GRAN_1013</name>
</gene>
<evidence type="ECO:0000313" key="6">
    <source>
        <dbReference type="Proteomes" id="UP000289437"/>
    </source>
</evidence>
<dbReference type="OrthoDB" id="9815425at2"/>
<dbReference type="InterPro" id="IPR013094">
    <property type="entry name" value="AB_hydrolase_3"/>
</dbReference>
<keyword evidence="3" id="KW-0732">Signal</keyword>
<comment type="similarity">
    <text evidence="1">Belongs to the 'GDXG' lipolytic enzyme family.</text>
</comment>
<dbReference type="SUPFAM" id="SSF53474">
    <property type="entry name" value="alpha/beta-Hydrolases"/>
    <property type="match status" value="1"/>
</dbReference>
<name>A0A4Q0T280_9BACT</name>
<dbReference type="AlphaFoldDB" id="A0A4Q0T280"/>
<keyword evidence="6" id="KW-1185">Reference proteome</keyword>
<dbReference type="Proteomes" id="UP000289437">
    <property type="component" value="Unassembled WGS sequence"/>
</dbReference>
<dbReference type="InterPro" id="IPR029058">
    <property type="entry name" value="AB_hydrolase_fold"/>
</dbReference>
<keyword evidence="2" id="KW-0378">Hydrolase</keyword>
<protein>
    <submittedName>
        <fullName evidence="5">Esterase</fullName>
    </submittedName>
</protein>
<dbReference type="Pfam" id="PF07859">
    <property type="entry name" value="Abhydrolase_3"/>
    <property type="match status" value="1"/>
</dbReference>
<evidence type="ECO:0000256" key="3">
    <source>
        <dbReference type="SAM" id="SignalP"/>
    </source>
</evidence>
<reference evidence="5 6" key="1">
    <citation type="submission" date="2018-11" db="EMBL/GenBank/DDBJ databases">
        <authorList>
            <person name="Mardanov A.V."/>
            <person name="Ravin N.V."/>
            <person name="Dedysh S.N."/>
        </authorList>
    </citation>
    <scope>NUCLEOTIDE SEQUENCE [LARGE SCALE GENOMIC DNA]</scope>
    <source>
        <strain evidence="5 6">AF10</strain>
    </source>
</reference>
<dbReference type="EMBL" id="RDSM01000001">
    <property type="protein sequence ID" value="RXH57703.1"/>
    <property type="molecule type" value="Genomic_DNA"/>
</dbReference>